<proteinExistence type="predicted"/>
<dbReference type="Gene3D" id="3.30.70.100">
    <property type="match status" value="1"/>
</dbReference>
<comment type="caution">
    <text evidence="2">The sequence shown here is derived from an EMBL/GenBank/DDBJ whole genome shotgun (WGS) entry which is preliminary data.</text>
</comment>
<evidence type="ECO:0000313" key="2">
    <source>
        <dbReference type="EMBL" id="RZO23982.1"/>
    </source>
</evidence>
<dbReference type="InterPro" id="IPR010753">
    <property type="entry name" value="DUF1330"/>
</dbReference>
<sequence length="76" mass="8912">MKKGYWVVRANINNFNEYSKYIEIATEVINKYNGNFLVRGGNQTEFEEKGFDRTVVVEFSSYQDAINCYNSSEYKS</sequence>
<dbReference type="InterPro" id="IPR011008">
    <property type="entry name" value="Dimeric_a/b-barrel"/>
</dbReference>
<dbReference type="Pfam" id="PF07045">
    <property type="entry name" value="DUF1330"/>
    <property type="match status" value="1"/>
</dbReference>
<feature type="non-terminal residue" evidence="2">
    <location>
        <position position="76"/>
    </location>
</feature>
<evidence type="ECO:0000259" key="1">
    <source>
        <dbReference type="Pfam" id="PF07045"/>
    </source>
</evidence>
<dbReference type="Proteomes" id="UP000315498">
    <property type="component" value="Unassembled WGS sequence"/>
</dbReference>
<dbReference type="EMBL" id="SHBG01000030">
    <property type="protein sequence ID" value="RZO23982.1"/>
    <property type="molecule type" value="Genomic_DNA"/>
</dbReference>
<dbReference type="PANTHER" id="PTHR41521:SF4">
    <property type="entry name" value="BLR0684 PROTEIN"/>
    <property type="match status" value="1"/>
</dbReference>
<protein>
    <submittedName>
        <fullName evidence="2">DUF1330 domain-containing protein</fullName>
    </submittedName>
</protein>
<organism evidence="2 3">
    <name type="scientific">SAR86 cluster bacterium</name>
    <dbReference type="NCBI Taxonomy" id="2030880"/>
    <lineage>
        <taxon>Bacteria</taxon>
        <taxon>Pseudomonadati</taxon>
        <taxon>Pseudomonadota</taxon>
        <taxon>Gammaproteobacteria</taxon>
        <taxon>SAR86 cluster</taxon>
    </lineage>
</organism>
<accession>A0A520MRY4</accession>
<gene>
    <name evidence="2" type="ORF">EVA94_03105</name>
</gene>
<dbReference type="PANTHER" id="PTHR41521">
    <property type="match status" value="1"/>
</dbReference>
<dbReference type="SUPFAM" id="SSF54909">
    <property type="entry name" value="Dimeric alpha+beta barrel"/>
    <property type="match status" value="1"/>
</dbReference>
<reference evidence="2 3" key="1">
    <citation type="submission" date="2019-02" db="EMBL/GenBank/DDBJ databases">
        <title>Prokaryotic population dynamics and viral predation in marine succession experiment using metagenomics: the confinement effect.</title>
        <authorList>
            <person name="Haro-Moreno J.M."/>
            <person name="Rodriguez-Valera F."/>
            <person name="Lopez-Perez M."/>
        </authorList>
    </citation>
    <scope>NUCLEOTIDE SEQUENCE [LARGE SCALE GENOMIC DNA]</scope>
    <source>
        <strain evidence="2">MED-G161</strain>
    </source>
</reference>
<evidence type="ECO:0000313" key="3">
    <source>
        <dbReference type="Proteomes" id="UP000315498"/>
    </source>
</evidence>
<feature type="domain" description="DUF1330" evidence="1">
    <location>
        <begin position="3"/>
        <end position="75"/>
    </location>
</feature>
<name>A0A520MRY4_9GAMM</name>
<dbReference type="AlphaFoldDB" id="A0A520MRY4"/>